<dbReference type="Pfam" id="PF26026">
    <property type="entry name" value="RNA_hel_CTD"/>
    <property type="match status" value="1"/>
</dbReference>
<dbReference type="OrthoDB" id="5600252at2759"/>
<keyword evidence="3" id="KW-0347">Helicase</keyword>
<dbReference type="GO" id="GO:0005634">
    <property type="term" value="C:nucleus"/>
    <property type="evidence" value="ECO:0007669"/>
    <property type="project" value="TreeGrafter"/>
</dbReference>
<dbReference type="PANTHER" id="PTHR18934">
    <property type="entry name" value="ATP-DEPENDENT RNA HELICASE"/>
    <property type="match status" value="1"/>
</dbReference>
<dbReference type="Gene3D" id="3.40.50.300">
    <property type="entry name" value="P-loop containing nucleotide triphosphate hydrolases"/>
    <property type="match status" value="1"/>
</dbReference>
<name>A0A158QSQ5_MESCO</name>
<accession>A0A158QSQ5</accession>
<proteinExistence type="predicted"/>
<dbReference type="InterPro" id="IPR027417">
    <property type="entry name" value="P-loop_NTPase"/>
</dbReference>
<dbReference type="PROSITE" id="PS51194">
    <property type="entry name" value="HELICASE_CTER"/>
    <property type="match status" value="1"/>
</dbReference>
<dbReference type="GO" id="GO:0005524">
    <property type="term" value="F:ATP binding"/>
    <property type="evidence" value="ECO:0007669"/>
    <property type="project" value="UniProtKB-KW"/>
</dbReference>
<keyword evidence="1" id="KW-0547">Nucleotide-binding</keyword>
<evidence type="ECO:0000256" key="3">
    <source>
        <dbReference type="ARBA" id="ARBA00022806"/>
    </source>
</evidence>
<reference evidence="7 8" key="1">
    <citation type="submission" date="2018-10" db="EMBL/GenBank/DDBJ databases">
        <authorList>
            <consortium name="Pathogen Informatics"/>
        </authorList>
    </citation>
    <scope>NUCLEOTIDE SEQUENCE [LARGE SCALE GENOMIC DNA]</scope>
</reference>
<evidence type="ECO:0000259" key="6">
    <source>
        <dbReference type="PROSITE" id="PS51194"/>
    </source>
</evidence>
<evidence type="ECO:0000313" key="8">
    <source>
        <dbReference type="Proteomes" id="UP000267029"/>
    </source>
</evidence>
<gene>
    <name evidence="7" type="ORF">MCOS_LOCUS1216</name>
</gene>
<feature type="region of interest" description="Disordered" evidence="5">
    <location>
        <begin position="334"/>
        <end position="356"/>
    </location>
</feature>
<evidence type="ECO:0000256" key="2">
    <source>
        <dbReference type="ARBA" id="ARBA00022801"/>
    </source>
</evidence>
<dbReference type="SUPFAM" id="SSF52540">
    <property type="entry name" value="P-loop containing nucleoside triphosphate hydrolases"/>
    <property type="match status" value="1"/>
</dbReference>
<dbReference type="PANTHER" id="PTHR18934:SF237">
    <property type="entry name" value="ATP-DEPENDENT DNA_RNA HELICASE DHX36"/>
    <property type="match status" value="1"/>
</dbReference>
<evidence type="ECO:0000256" key="5">
    <source>
        <dbReference type="SAM" id="MobiDB-lite"/>
    </source>
</evidence>
<keyword evidence="4" id="KW-0067">ATP-binding</keyword>
<dbReference type="STRING" id="53468.A0A158QSQ5"/>
<dbReference type="CDD" id="cd18791">
    <property type="entry name" value="SF2_C_RHA"/>
    <property type="match status" value="1"/>
</dbReference>
<dbReference type="SMART" id="SM00490">
    <property type="entry name" value="HELICc"/>
    <property type="match status" value="1"/>
</dbReference>
<dbReference type="Pfam" id="PF00271">
    <property type="entry name" value="Helicase_C"/>
    <property type="match status" value="1"/>
</dbReference>
<dbReference type="GO" id="GO:0016787">
    <property type="term" value="F:hydrolase activity"/>
    <property type="evidence" value="ECO:0007669"/>
    <property type="project" value="UniProtKB-KW"/>
</dbReference>
<dbReference type="Proteomes" id="UP000267029">
    <property type="component" value="Unassembled WGS sequence"/>
</dbReference>
<evidence type="ECO:0000256" key="1">
    <source>
        <dbReference type="ARBA" id="ARBA00022741"/>
    </source>
</evidence>
<dbReference type="InterPro" id="IPR059023">
    <property type="entry name" value="RNA_hel_CTD"/>
</dbReference>
<dbReference type="GO" id="GO:0003723">
    <property type="term" value="F:RNA binding"/>
    <property type="evidence" value="ECO:0007669"/>
    <property type="project" value="TreeGrafter"/>
</dbReference>
<keyword evidence="2" id="KW-0378">Hydrolase</keyword>
<dbReference type="Gene3D" id="1.20.120.1080">
    <property type="match status" value="1"/>
</dbReference>
<dbReference type="GO" id="GO:0004386">
    <property type="term" value="F:helicase activity"/>
    <property type="evidence" value="ECO:0007669"/>
    <property type="project" value="UniProtKB-KW"/>
</dbReference>
<feature type="compositionally biased region" description="Low complexity" evidence="5">
    <location>
        <begin position="344"/>
        <end position="354"/>
    </location>
</feature>
<protein>
    <recommendedName>
        <fullName evidence="6">Helicase C-terminal domain-containing protein</fullName>
    </recommendedName>
</protein>
<sequence length="777" mass="86802">MAVRGRISANPPNFPLHYYTLFAYSDGCPKLEIPGRTFPVDALFLEDVLHLTKFNMPPDVLYRFNKTNQRMAQMRAQSVASPPITPDIRQNFKHWLKRATPRLSPGSLQFLEALDIHGCPPPEFVAVVIDYIIQTTDSGAILAFVPGLGDILDTMKTLRNMNPAVYGQASGRVVLHGLHSRLPTARQRTVFDPPPFGKRKVVIATNIAETSITIEDIVYVVDCGQIKITTYDPQMNTSTLAPVLVSKANAAQRRGRAGRVRPGRCFHLFSSFTYERVMLDYLPPEIMRIRLEDIILRIKALDLGPVTSFLANCMDPPALEAVRSTLKFLRDIQALKPPNPSGPDSPTGSTSVPVARLSTMKKKQRDRLVAGAIEAGKTSVAGARNQSEEDYDNDVLTPLGHHLANLPMDPQCAKLLILGTLFCCLKPALAVAACLAFKEPFEVPIGSEAAADRRRAELTEGSQSDHWGFYVALSEYMDLREHEKYNFCKKNFLNRNTMDDLCRLMHEFVGLLYERRYITSMDMNESAVNRHSHDVRIFRAALAGAFYPNLILASARKRKWVPSDLHKLTQSECSISFKKEENKFFSLGSRPNGVLPAPIIKGPSSDEKVALHSKSVNANLRPLDHLWFVYFQKMKLDHGAASTIFDSTLLSARPVVFFSSKLTQTTVGSEGLLVVDGWIKFKAGPRVPRLIEGLKLCLDRLLDSKIRNLGSTNWDPSSIEGRIIQTIVDYFINEAPPAFEIADHSRAPVWKQHQQQQQGGGNVQTHHGAQTMNKPKR</sequence>
<keyword evidence="8" id="KW-1185">Reference proteome</keyword>
<dbReference type="InterPro" id="IPR001650">
    <property type="entry name" value="Helicase_C-like"/>
</dbReference>
<evidence type="ECO:0000313" key="7">
    <source>
        <dbReference type="EMBL" id="VDD75213.1"/>
    </source>
</evidence>
<feature type="compositionally biased region" description="Low complexity" evidence="5">
    <location>
        <begin position="752"/>
        <end position="768"/>
    </location>
</feature>
<dbReference type="AlphaFoldDB" id="A0A158QSQ5"/>
<dbReference type="EMBL" id="UXSR01000139">
    <property type="protein sequence ID" value="VDD75213.1"/>
    <property type="molecule type" value="Genomic_DNA"/>
</dbReference>
<feature type="domain" description="Helicase C-terminal" evidence="6">
    <location>
        <begin position="127"/>
        <end position="302"/>
    </location>
</feature>
<feature type="region of interest" description="Disordered" evidence="5">
    <location>
        <begin position="748"/>
        <end position="777"/>
    </location>
</feature>
<dbReference type="Pfam" id="PF21010">
    <property type="entry name" value="HA2_C"/>
    <property type="match status" value="1"/>
</dbReference>
<dbReference type="SMART" id="SM00847">
    <property type="entry name" value="HA2"/>
    <property type="match status" value="1"/>
</dbReference>
<evidence type="ECO:0000256" key="4">
    <source>
        <dbReference type="ARBA" id="ARBA00022840"/>
    </source>
</evidence>
<organism evidence="7 8">
    <name type="scientific">Mesocestoides corti</name>
    <name type="common">Flatworm</name>
    <dbReference type="NCBI Taxonomy" id="53468"/>
    <lineage>
        <taxon>Eukaryota</taxon>
        <taxon>Metazoa</taxon>
        <taxon>Spiralia</taxon>
        <taxon>Lophotrochozoa</taxon>
        <taxon>Platyhelminthes</taxon>
        <taxon>Cestoda</taxon>
        <taxon>Eucestoda</taxon>
        <taxon>Cyclophyllidea</taxon>
        <taxon>Mesocestoididae</taxon>
        <taxon>Mesocestoides</taxon>
    </lineage>
</organism>
<dbReference type="InterPro" id="IPR007502">
    <property type="entry name" value="Helicase-assoc_dom"/>
</dbReference>